<dbReference type="PANTHER" id="PTHR38226">
    <property type="entry name" value="(WILD MALAYSIAN BANANA) HYPOTHETICAL PROTEIN"/>
    <property type="match status" value="1"/>
</dbReference>
<gene>
    <name evidence="2" type="ORF">Dsin_033187</name>
</gene>
<evidence type="ECO:0000313" key="3">
    <source>
        <dbReference type="Proteomes" id="UP001281410"/>
    </source>
</evidence>
<dbReference type="EMBL" id="JANJYJ010000337">
    <property type="protein sequence ID" value="KAK3177472.1"/>
    <property type="molecule type" value="Genomic_DNA"/>
</dbReference>
<sequence length="343" mass="39634">MILIFSSIFHFFQKGSHNVHFCLPQTLDAVKRICPRKALLIGMTHDFDHHKDNEFLAEWSKRQLILITMLVFCCKEVYEGTVKLRFVGWYELVLGSRREKLVIGCLTEQNHVLHLLLSFPFLHFFFCFPPPGQQWFFVDELVEVLKTFSVCTQNLGCVQSSILRSIHGNMIIWYGAWMKRCSENKEMLTSAVLPLLSNISGMAILLEHIFFETYAGESREGICVAKFSTGDIVSMNVATPTAGDLNDLCYANLALFRDHFLKMEGAVSGVCLKCQNIPRVACFYVWKSMHFCYSWILNSDYRKTMLPYLDKFKLEIKYDIFRVVFVSSSCQNPIREVQEAMVD</sequence>
<evidence type="ECO:0000259" key="1">
    <source>
        <dbReference type="Pfam" id="PF24118"/>
    </source>
</evidence>
<reference evidence="2" key="1">
    <citation type="journal article" date="2023" name="Plant J.">
        <title>Genome sequences and population genomics provide insights into the demographic history, inbreeding, and mutation load of two 'living fossil' tree species of Dipteronia.</title>
        <authorList>
            <person name="Feng Y."/>
            <person name="Comes H.P."/>
            <person name="Chen J."/>
            <person name="Zhu S."/>
            <person name="Lu R."/>
            <person name="Zhang X."/>
            <person name="Li P."/>
            <person name="Qiu J."/>
            <person name="Olsen K.M."/>
            <person name="Qiu Y."/>
        </authorList>
    </citation>
    <scope>NUCLEOTIDE SEQUENCE</scope>
    <source>
        <strain evidence="2">NBL</strain>
    </source>
</reference>
<evidence type="ECO:0000313" key="2">
    <source>
        <dbReference type="EMBL" id="KAK3177472.1"/>
    </source>
</evidence>
<comment type="caution">
    <text evidence="2">The sequence shown here is derived from an EMBL/GenBank/DDBJ whole genome shotgun (WGS) entry which is preliminary data.</text>
</comment>
<keyword evidence="3" id="KW-1185">Reference proteome</keyword>
<dbReference type="PANTHER" id="PTHR38226:SF3">
    <property type="entry name" value="(WILD MALAYSIAN BANANA) HYPOTHETICAL PROTEIN"/>
    <property type="match status" value="1"/>
</dbReference>
<dbReference type="AlphaFoldDB" id="A0AAE0DPA8"/>
<name>A0AAE0DPA8_9ROSI</name>
<proteinExistence type="predicted"/>
<feature type="domain" description="DUF7392" evidence="1">
    <location>
        <begin position="210"/>
        <end position="321"/>
    </location>
</feature>
<dbReference type="InterPro" id="IPR055816">
    <property type="entry name" value="DUF7392"/>
</dbReference>
<dbReference type="Pfam" id="PF24118">
    <property type="entry name" value="DUF7392"/>
    <property type="match status" value="1"/>
</dbReference>
<protein>
    <recommendedName>
        <fullName evidence="1">DUF7392 domain-containing protein</fullName>
    </recommendedName>
</protein>
<dbReference type="Proteomes" id="UP001281410">
    <property type="component" value="Unassembled WGS sequence"/>
</dbReference>
<accession>A0AAE0DPA8</accession>
<organism evidence="2 3">
    <name type="scientific">Dipteronia sinensis</name>
    <dbReference type="NCBI Taxonomy" id="43782"/>
    <lineage>
        <taxon>Eukaryota</taxon>
        <taxon>Viridiplantae</taxon>
        <taxon>Streptophyta</taxon>
        <taxon>Embryophyta</taxon>
        <taxon>Tracheophyta</taxon>
        <taxon>Spermatophyta</taxon>
        <taxon>Magnoliopsida</taxon>
        <taxon>eudicotyledons</taxon>
        <taxon>Gunneridae</taxon>
        <taxon>Pentapetalae</taxon>
        <taxon>rosids</taxon>
        <taxon>malvids</taxon>
        <taxon>Sapindales</taxon>
        <taxon>Sapindaceae</taxon>
        <taxon>Hippocastanoideae</taxon>
        <taxon>Acereae</taxon>
        <taxon>Dipteronia</taxon>
    </lineage>
</organism>